<keyword evidence="7" id="KW-1185">Reference proteome</keyword>
<dbReference type="Proteomes" id="UP000241229">
    <property type="component" value="Unassembled WGS sequence"/>
</dbReference>
<evidence type="ECO:0000256" key="2">
    <source>
        <dbReference type="ARBA" id="ARBA00022649"/>
    </source>
</evidence>
<dbReference type="EMBL" id="PXYK01000001">
    <property type="protein sequence ID" value="PSJ65578.1"/>
    <property type="molecule type" value="Genomic_DNA"/>
</dbReference>
<dbReference type="GO" id="GO:0110001">
    <property type="term" value="C:toxin-antitoxin complex"/>
    <property type="evidence" value="ECO:0007669"/>
    <property type="project" value="InterPro"/>
</dbReference>
<name>A0A2P7SSW3_9HYPH</name>
<dbReference type="RefSeq" id="WP_106770120.1">
    <property type="nucleotide sequence ID" value="NZ_PXYK01000001.1"/>
</dbReference>
<dbReference type="OrthoDB" id="4829434at2"/>
<evidence type="ECO:0000256" key="5">
    <source>
        <dbReference type="ARBA" id="ARBA00022801"/>
    </source>
</evidence>
<organism evidence="6 7">
    <name type="scientific">Kumtagia ephedrae</name>
    <dbReference type="NCBI Taxonomy" id="2116701"/>
    <lineage>
        <taxon>Bacteria</taxon>
        <taxon>Pseudomonadati</taxon>
        <taxon>Pseudomonadota</taxon>
        <taxon>Alphaproteobacteria</taxon>
        <taxon>Hyphomicrobiales</taxon>
        <taxon>Phyllobacteriaceae</taxon>
        <taxon>Kumtagia</taxon>
    </lineage>
</organism>
<evidence type="ECO:0000256" key="3">
    <source>
        <dbReference type="ARBA" id="ARBA00022722"/>
    </source>
</evidence>
<dbReference type="InterPro" id="IPR051813">
    <property type="entry name" value="HepT_RNase_toxin"/>
</dbReference>
<keyword evidence="3" id="KW-0540">Nuclease</keyword>
<dbReference type="GO" id="GO:0016787">
    <property type="term" value="F:hydrolase activity"/>
    <property type="evidence" value="ECO:0007669"/>
    <property type="project" value="UniProtKB-KW"/>
</dbReference>
<dbReference type="GO" id="GO:0004540">
    <property type="term" value="F:RNA nuclease activity"/>
    <property type="evidence" value="ECO:0007669"/>
    <property type="project" value="InterPro"/>
</dbReference>
<gene>
    <name evidence="6" type="ORF">C7I84_00095</name>
</gene>
<evidence type="ECO:0000313" key="7">
    <source>
        <dbReference type="Proteomes" id="UP000241229"/>
    </source>
</evidence>
<evidence type="ECO:0000256" key="4">
    <source>
        <dbReference type="ARBA" id="ARBA00022741"/>
    </source>
</evidence>
<keyword evidence="5" id="KW-0378">Hydrolase</keyword>
<accession>A0A2P7SSW3</accession>
<keyword evidence="4" id="KW-0547">Nucleotide-binding</keyword>
<dbReference type="GO" id="GO:0000166">
    <property type="term" value="F:nucleotide binding"/>
    <property type="evidence" value="ECO:0007669"/>
    <property type="project" value="UniProtKB-KW"/>
</dbReference>
<evidence type="ECO:0000256" key="1">
    <source>
        <dbReference type="ARBA" id="ARBA00022553"/>
    </source>
</evidence>
<dbReference type="PANTHER" id="PTHR34139:SF1">
    <property type="entry name" value="RNASE MJ1380-RELATED"/>
    <property type="match status" value="1"/>
</dbReference>
<keyword evidence="1" id="KW-0597">Phosphoprotein</keyword>
<evidence type="ECO:0000313" key="6">
    <source>
        <dbReference type="EMBL" id="PSJ65578.1"/>
    </source>
</evidence>
<dbReference type="InterPro" id="IPR008201">
    <property type="entry name" value="HepT-like"/>
</dbReference>
<dbReference type="PANTHER" id="PTHR34139">
    <property type="entry name" value="UPF0331 PROTEIN MJ0127"/>
    <property type="match status" value="1"/>
</dbReference>
<keyword evidence="2" id="KW-1277">Toxin-antitoxin system</keyword>
<sequence>MKDQPDSRFLELLSDIVLWGERVPALLGGMTFEQFEEDHRTHLAVWKCLEVVGEASGRILKIDPGIERKYPDLQVRAAYAMRNRLSHGYGGVDLSVLWTTAHNFLPPMVAAARTARQRSTVDGGPNRSSL</sequence>
<protein>
    <submittedName>
        <fullName evidence="6">DUF86 domain-containing protein</fullName>
    </submittedName>
</protein>
<proteinExistence type="predicted"/>
<dbReference type="Pfam" id="PF01934">
    <property type="entry name" value="HepT-like"/>
    <property type="match status" value="1"/>
</dbReference>
<reference evidence="6 7" key="1">
    <citation type="submission" date="2018-03" db="EMBL/GenBank/DDBJ databases">
        <title>The draft genome of Mesorhizobium sp. 6GN-30.</title>
        <authorList>
            <person name="Liu L."/>
            <person name="Li L."/>
            <person name="Wang T."/>
            <person name="Zhang X."/>
            <person name="Liang L."/>
        </authorList>
    </citation>
    <scope>NUCLEOTIDE SEQUENCE [LARGE SCALE GENOMIC DNA]</scope>
    <source>
        <strain evidence="6 7">6GN30</strain>
    </source>
</reference>
<dbReference type="AlphaFoldDB" id="A0A2P7SSW3"/>
<comment type="caution">
    <text evidence="6">The sequence shown here is derived from an EMBL/GenBank/DDBJ whole genome shotgun (WGS) entry which is preliminary data.</text>
</comment>